<accession>A0A506U899</accession>
<feature type="compositionally biased region" description="Polar residues" evidence="1">
    <location>
        <begin position="37"/>
        <end position="61"/>
    </location>
</feature>
<dbReference type="EMBL" id="VHLG01000010">
    <property type="protein sequence ID" value="TPW29195.1"/>
    <property type="molecule type" value="Genomic_DNA"/>
</dbReference>
<evidence type="ECO:0000256" key="1">
    <source>
        <dbReference type="SAM" id="MobiDB-lite"/>
    </source>
</evidence>
<organism evidence="2 3">
    <name type="scientific">Martelella alba</name>
    <dbReference type="NCBI Taxonomy" id="2590451"/>
    <lineage>
        <taxon>Bacteria</taxon>
        <taxon>Pseudomonadati</taxon>
        <taxon>Pseudomonadota</taxon>
        <taxon>Alphaproteobacteria</taxon>
        <taxon>Hyphomicrobiales</taxon>
        <taxon>Aurantimonadaceae</taxon>
        <taxon>Martelella</taxon>
    </lineage>
</organism>
<name>A0A506U899_9HYPH</name>
<dbReference type="RefSeq" id="WP_141149869.1">
    <property type="nucleotide sequence ID" value="NZ_VHLG01000010.1"/>
</dbReference>
<reference evidence="2 3" key="1">
    <citation type="submission" date="2019-06" db="EMBL/GenBank/DDBJ databases">
        <authorList>
            <person name="Li M."/>
        </authorList>
    </citation>
    <scope>NUCLEOTIDE SEQUENCE [LARGE SCALE GENOMIC DNA]</scope>
    <source>
        <strain evidence="2 3">BGMRC2036</strain>
    </source>
</reference>
<evidence type="ECO:0000313" key="3">
    <source>
        <dbReference type="Proteomes" id="UP000318801"/>
    </source>
</evidence>
<comment type="caution">
    <text evidence="2">The sequence shown here is derived from an EMBL/GenBank/DDBJ whole genome shotgun (WGS) entry which is preliminary data.</text>
</comment>
<sequence length="602" mass="65135">MPGSRFETRIHMPPDLNALERGEPLRIPRPKRHQTARQRSAPSIEANASHNRRTASSSTVTVRPELNHVIHGESAEMPELTARYIKRFLTFHNARHELYEKELQATKETLNASVQGALAQLRAALPADHPSIQRLEKHFEAMKKGILKHNKMHQETVRSLARADGSFARDKPGCQARMKEFLTDVFGPLACSGGAWATIVCAILGNAGLGAAIQAAYAAADPAECNMAKPPSAPTTPASVPDETNCSTVGSEFLLEPTSNKQAYLADACINGFHGFTSFVTDVPRERRLELENIKTKAFGPEMSKTERFISTSKQSLLIYYFLAMAQSFIAFFAAKSIDPKDSDSQHFFSSLGVGLATGTLNAVIDGGREAGLANGSEATRQWARAGSRIIASKTIPQVIKGLVAGSSAANIALDVVFLGIGGSVREECVNMLVGKLQEHLAPSWTGEARALIEVVVALKAFLAESASEDLENGLDLGLSDGIARDEVSHAIARLQTELKAHLKELTHIYNLHDTTEDVTEGARQLSEKREYLKATQQDSASLSSLLSSIPAHTGGLFPWLTGHGGRSIHSEDLEDSIVCPGDIALAPATSGLRRRRTHHPV</sequence>
<proteinExistence type="predicted"/>
<gene>
    <name evidence="2" type="ORF">FJU08_15205</name>
</gene>
<evidence type="ECO:0000313" key="2">
    <source>
        <dbReference type="EMBL" id="TPW29195.1"/>
    </source>
</evidence>
<dbReference type="Proteomes" id="UP000318801">
    <property type="component" value="Unassembled WGS sequence"/>
</dbReference>
<feature type="region of interest" description="Disordered" evidence="1">
    <location>
        <begin position="20"/>
        <end position="65"/>
    </location>
</feature>
<dbReference type="AlphaFoldDB" id="A0A506U899"/>
<protein>
    <submittedName>
        <fullName evidence="2">Uncharacterized protein</fullName>
    </submittedName>
</protein>
<keyword evidence="3" id="KW-1185">Reference proteome</keyword>